<reference evidence="3" key="1">
    <citation type="submission" date="2017-10" db="EMBL/GenBank/DDBJ databases">
        <title>Rapid genome shrinkage in a self-fertile nematode reveals novel sperm competition proteins.</title>
        <authorList>
            <person name="Yin D."/>
            <person name="Schwarz E.M."/>
            <person name="Thomas C.G."/>
            <person name="Felde R.L."/>
            <person name="Korf I.F."/>
            <person name="Cutter A.D."/>
            <person name="Schartner C.M."/>
            <person name="Ralston E.J."/>
            <person name="Meyer B.J."/>
            <person name="Haag E.S."/>
        </authorList>
    </citation>
    <scope>NUCLEOTIDE SEQUENCE [LARGE SCALE GENOMIC DNA]</scope>
    <source>
        <strain evidence="3">JU1422</strain>
    </source>
</reference>
<feature type="region of interest" description="Disordered" evidence="1">
    <location>
        <begin position="1"/>
        <end position="49"/>
    </location>
</feature>
<evidence type="ECO:0000313" key="3">
    <source>
        <dbReference type="Proteomes" id="UP000230233"/>
    </source>
</evidence>
<feature type="compositionally biased region" description="Polar residues" evidence="1">
    <location>
        <begin position="22"/>
        <end position="31"/>
    </location>
</feature>
<sequence>MPPARTAGPAQPVQPMVARSPPTGSMIPTGQSRTAVAASSSSSRRVSPIYPKDHHIRKTRISPVKTACSRSMSLERKVIFILKQRSPIKVMRGISFFY</sequence>
<dbReference type="EMBL" id="PDUG01000005">
    <property type="protein sequence ID" value="PIC25666.1"/>
    <property type="molecule type" value="Genomic_DNA"/>
</dbReference>
<organism evidence="2 3">
    <name type="scientific">Caenorhabditis nigoni</name>
    <dbReference type="NCBI Taxonomy" id="1611254"/>
    <lineage>
        <taxon>Eukaryota</taxon>
        <taxon>Metazoa</taxon>
        <taxon>Ecdysozoa</taxon>
        <taxon>Nematoda</taxon>
        <taxon>Chromadorea</taxon>
        <taxon>Rhabditida</taxon>
        <taxon>Rhabditina</taxon>
        <taxon>Rhabditomorpha</taxon>
        <taxon>Rhabditoidea</taxon>
        <taxon>Rhabditidae</taxon>
        <taxon>Peloderinae</taxon>
        <taxon>Caenorhabditis</taxon>
    </lineage>
</organism>
<feature type="compositionally biased region" description="Low complexity" evidence="1">
    <location>
        <begin position="32"/>
        <end position="47"/>
    </location>
</feature>
<dbReference type="Proteomes" id="UP000230233">
    <property type="component" value="Chromosome V"/>
</dbReference>
<protein>
    <submittedName>
        <fullName evidence="2">Uncharacterized protein</fullName>
    </submittedName>
</protein>
<gene>
    <name evidence="2" type="primary">Cni-unc-132</name>
    <name evidence="2" type="synonym">Cnig_chr_V.g18511</name>
    <name evidence="2" type="ORF">B9Z55_018511</name>
</gene>
<evidence type="ECO:0000313" key="2">
    <source>
        <dbReference type="EMBL" id="PIC25666.1"/>
    </source>
</evidence>
<accession>A0A2G5TF39</accession>
<keyword evidence="3" id="KW-1185">Reference proteome</keyword>
<dbReference type="OrthoDB" id="6375174at2759"/>
<name>A0A2G5TF39_9PELO</name>
<dbReference type="AlphaFoldDB" id="A0A2G5TF39"/>
<proteinExistence type="predicted"/>
<comment type="caution">
    <text evidence="2">The sequence shown here is derived from an EMBL/GenBank/DDBJ whole genome shotgun (WGS) entry which is preliminary data.</text>
</comment>
<evidence type="ECO:0000256" key="1">
    <source>
        <dbReference type="SAM" id="MobiDB-lite"/>
    </source>
</evidence>